<evidence type="ECO:0000313" key="2">
    <source>
        <dbReference type="Proteomes" id="UP000093962"/>
    </source>
</evidence>
<gene>
    <name evidence="1" type="ORF">A5642_04140</name>
</gene>
<evidence type="ECO:0000313" key="1">
    <source>
        <dbReference type="EMBL" id="OBA79286.1"/>
    </source>
</evidence>
<accession>A0A1A0M2H0</accession>
<protein>
    <submittedName>
        <fullName evidence="1">Uncharacterized protein</fullName>
    </submittedName>
</protein>
<sequence length="68" mass="7195">MSIVTRWVSYFIIVVGLTVAPGLIAIGLATSAHAAPNTGSISVHQIVAHQNSAPQPGTPIQHQYQQLH</sequence>
<proteinExistence type="predicted"/>
<comment type="caution">
    <text evidence="1">The sequence shown here is derived from an EMBL/GenBank/DDBJ whole genome shotgun (WGS) entry which is preliminary data.</text>
</comment>
<organism evidence="1 2">
    <name type="scientific">Mycolicibacterium mucogenicum</name>
    <name type="common">Mycobacterium mucogenicum</name>
    <dbReference type="NCBI Taxonomy" id="56689"/>
    <lineage>
        <taxon>Bacteria</taxon>
        <taxon>Bacillati</taxon>
        <taxon>Actinomycetota</taxon>
        <taxon>Actinomycetes</taxon>
        <taxon>Mycobacteriales</taxon>
        <taxon>Mycobacteriaceae</taxon>
        <taxon>Mycolicibacterium</taxon>
    </lineage>
</organism>
<dbReference type="RefSeq" id="WP_064860584.1">
    <property type="nucleotide sequence ID" value="NZ_LZSF01000257.1"/>
</dbReference>
<name>A0A1A0M2H0_MYCMU</name>
<dbReference type="AlphaFoldDB" id="A0A1A0M2H0"/>
<dbReference type="EMBL" id="LZSF01000257">
    <property type="protein sequence ID" value="OBA79286.1"/>
    <property type="molecule type" value="Genomic_DNA"/>
</dbReference>
<reference evidence="1 2" key="1">
    <citation type="submission" date="2016-06" db="EMBL/GenBank/DDBJ databases">
        <authorList>
            <person name="Kjaerup R.B."/>
            <person name="Dalgaard T.S."/>
            <person name="Juul-Madsen H.R."/>
        </authorList>
    </citation>
    <scope>NUCLEOTIDE SEQUENCE [LARGE SCALE GENOMIC DNA]</scope>
    <source>
        <strain evidence="1 2">1199456.5</strain>
    </source>
</reference>
<dbReference type="Proteomes" id="UP000093962">
    <property type="component" value="Unassembled WGS sequence"/>
</dbReference>